<comment type="caution">
    <text evidence="1">The sequence shown here is derived from an EMBL/GenBank/DDBJ whole genome shotgun (WGS) entry which is preliminary data.</text>
</comment>
<keyword evidence="2" id="KW-1185">Reference proteome</keyword>
<reference evidence="1 2" key="1">
    <citation type="submission" date="2018-01" db="EMBL/GenBank/DDBJ databases">
        <title>Whole genome analyses suggest that Burkholderia sensu lato contains two further novel genera in the rhizoxinica-symbiotica group Mycetohabitans gen. nov., and Trinickia gen. nov.: implications for the evolution of diazotrophy and nodulation in the Burkholderiaceae.</title>
        <authorList>
            <person name="Estrada-de los Santos P."/>
            <person name="Palmer M."/>
            <person name="Chavez-Ramirez B."/>
            <person name="Beukes C."/>
            <person name="Steenkamp E.T."/>
            <person name="Hirsch A.M."/>
            <person name="Manyaka P."/>
            <person name="Maluk M."/>
            <person name="Lafos M."/>
            <person name="Crook M."/>
            <person name="Gross E."/>
            <person name="Simon M.F."/>
            <person name="Bueno dos Reis Junior F."/>
            <person name="Poole P.S."/>
            <person name="Venter S.N."/>
            <person name="James E.K."/>
        </authorList>
    </citation>
    <scope>NUCLEOTIDE SEQUENCE [LARGE SCALE GENOMIC DNA]</scope>
    <source>
        <strain evidence="1 2">JPY 581</strain>
    </source>
</reference>
<dbReference type="RefSeq" id="WP_018442061.1">
    <property type="nucleotide sequence ID" value="NZ_KB890183.1"/>
</dbReference>
<evidence type="ECO:0000313" key="1">
    <source>
        <dbReference type="EMBL" id="PMS30848.1"/>
    </source>
</evidence>
<evidence type="ECO:0000313" key="2">
    <source>
        <dbReference type="Proteomes" id="UP000235777"/>
    </source>
</evidence>
<dbReference type="EMBL" id="PNYC01000028">
    <property type="protein sequence ID" value="PMS30848.1"/>
    <property type="molecule type" value="Genomic_DNA"/>
</dbReference>
<dbReference type="OrthoDB" id="9104351at2"/>
<proteinExistence type="predicted"/>
<accession>A0A2N7WN31</accession>
<dbReference type="AlphaFoldDB" id="A0A2N7WN31"/>
<protein>
    <submittedName>
        <fullName evidence="1">Uncharacterized protein</fullName>
    </submittedName>
</protein>
<gene>
    <name evidence="1" type="ORF">C0Z20_29010</name>
</gene>
<name>A0A2N7WN31_9BURK</name>
<dbReference type="Proteomes" id="UP000235777">
    <property type="component" value="Unassembled WGS sequence"/>
</dbReference>
<sequence>MHKYFIDDREVDETAAAAAWFDRAEHQGIDIPKAISLWEDASERTGEESRRIVAHTGVRVEVKEK</sequence>
<organism evidence="1 2">
    <name type="scientific">Trinickia symbiotica</name>
    <dbReference type="NCBI Taxonomy" id="863227"/>
    <lineage>
        <taxon>Bacteria</taxon>
        <taxon>Pseudomonadati</taxon>
        <taxon>Pseudomonadota</taxon>
        <taxon>Betaproteobacteria</taxon>
        <taxon>Burkholderiales</taxon>
        <taxon>Burkholderiaceae</taxon>
        <taxon>Trinickia</taxon>
    </lineage>
</organism>